<accession>A0A2T9XXT1</accession>
<name>A0A2T9XXT1_9FUNG</name>
<dbReference type="EMBL" id="MBFS01003796">
    <property type="protein sequence ID" value="PVU84887.1"/>
    <property type="molecule type" value="Genomic_DNA"/>
</dbReference>
<dbReference type="Proteomes" id="UP000245609">
    <property type="component" value="Unassembled WGS sequence"/>
</dbReference>
<organism evidence="3 4">
    <name type="scientific">Smittium megazygosporum</name>
    <dbReference type="NCBI Taxonomy" id="133381"/>
    <lineage>
        <taxon>Eukaryota</taxon>
        <taxon>Fungi</taxon>
        <taxon>Fungi incertae sedis</taxon>
        <taxon>Zoopagomycota</taxon>
        <taxon>Kickxellomycotina</taxon>
        <taxon>Harpellomycetes</taxon>
        <taxon>Harpellales</taxon>
        <taxon>Legeriomycetaceae</taxon>
        <taxon>Smittium</taxon>
    </lineage>
</organism>
<dbReference type="InterPro" id="IPR018520">
    <property type="entry name" value="UPP_synth-like_CS"/>
</dbReference>
<dbReference type="InterPro" id="IPR001441">
    <property type="entry name" value="UPP_synth-like"/>
</dbReference>
<dbReference type="GO" id="GO:0016094">
    <property type="term" value="P:polyprenol biosynthetic process"/>
    <property type="evidence" value="ECO:0007669"/>
    <property type="project" value="TreeGrafter"/>
</dbReference>
<gene>
    <name evidence="3" type="ORF">BB560_007236</name>
</gene>
<evidence type="ECO:0000313" key="3">
    <source>
        <dbReference type="EMBL" id="PVU84887.1"/>
    </source>
</evidence>
<evidence type="ECO:0008006" key="5">
    <source>
        <dbReference type="Google" id="ProtNLM"/>
    </source>
</evidence>
<dbReference type="PANTHER" id="PTHR10291">
    <property type="entry name" value="DEHYDRODOLICHYL DIPHOSPHATE SYNTHASE FAMILY MEMBER"/>
    <property type="match status" value="1"/>
</dbReference>
<comment type="similarity">
    <text evidence="1">Belongs to the UPP synthase family.</text>
</comment>
<dbReference type="SUPFAM" id="SSF64005">
    <property type="entry name" value="Undecaprenyl diphosphate synthase"/>
    <property type="match status" value="1"/>
</dbReference>
<dbReference type="Gene3D" id="3.40.1180.10">
    <property type="entry name" value="Decaprenyl diphosphate synthase-like"/>
    <property type="match status" value="1"/>
</dbReference>
<proteinExistence type="inferred from homology"/>
<dbReference type="GO" id="GO:0005783">
    <property type="term" value="C:endoplasmic reticulum"/>
    <property type="evidence" value="ECO:0007669"/>
    <property type="project" value="TreeGrafter"/>
</dbReference>
<dbReference type="GO" id="GO:0045547">
    <property type="term" value="F:ditrans,polycis-polyprenyl diphosphate synthase [(2E,6E)-farnesyl diphosphate specific] activity"/>
    <property type="evidence" value="ECO:0007669"/>
    <property type="project" value="TreeGrafter"/>
</dbReference>
<reference evidence="3 4" key="1">
    <citation type="journal article" date="2018" name="MBio">
        <title>Comparative Genomics Reveals the Core Gene Toolbox for the Fungus-Insect Symbiosis.</title>
        <authorList>
            <person name="Wang Y."/>
            <person name="Stata M."/>
            <person name="Wang W."/>
            <person name="Stajich J.E."/>
            <person name="White M.M."/>
            <person name="Moncalvo J.M."/>
        </authorList>
    </citation>
    <scope>NUCLEOTIDE SEQUENCE [LARGE SCALE GENOMIC DNA]</scope>
    <source>
        <strain evidence="3 4">SC-DP-2</strain>
    </source>
</reference>
<dbReference type="AlphaFoldDB" id="A0A2T9XXT1"/>
<dbReference type="STRING" id="133381.A0A2T9XXT1"/>
<dbReference type="Pfam" id="PF01255">
    <property type="entry name" value="Prenyltransf"/>
    <property type="match status" value="1"/>
</dbReference>
<keyword evidence="4" id="KW-1185">Reference proteome</keyword>
<evidence type="ECO:0000256" key="2">
    <source>
        <dbReference type="ARBA" id="ARBA00022679"/>
    </source>
</evidence>
<comment type="caution">
    <text evidence="3">The sequence shown here is derived from an EMBL/GenBank/DDBJ whole genome shotgun (WGS) entry which is preliminary data.</text>
</comment>
<evidence type="ECO:0000256" key="1">
    <source>
        <dbReference type="ARBA" id="ARBA00005432"/>
    </source>
</evidence>
<evidence type="ECO:0000313" key="4">
    <source>
        <dbReference type="Proteomes" id="UP000245609"/>
    </source>
</evidence>
<keyword evidence="2" id="KW-0808">Transferase</keyword>
<dbReference type="PROSITE" id="PS01066">
    <property type="entry name" value="UPP_SYNTHASE"/>
    <property type="match status" value="1"/>
</dbReference>
<dbReference type="InterPro" id="IPR036424">
    <property type="entry name" value="UPP_synth-like_sf"/>
</dbReference>
<dbReference type="OrthoDB" id="4173905at2759"/>
<sequence>MDQVNKTTEKNTGPLLNICMPYLSTQEISSAVIDTAIETQNQKLGHLDNIELLVENNLYVGPNPKLDLLIRTSGEHRLSNFLLWQASKYSIFKPVPTYWPDISFFTLFFAVLDYQLAKYSLQSKSIN</sequence>
<dbReference type="PANTHER" id="PTHR10291:SF43">
    <property type="entry name" value="DEHYDRODOLICHYL DIPHOSPHATE SYNTHASE COMPLEX SUBUNIT DHDDS"/>
    <property type="match status" value="1"/>
</dbReference>
<protein>
    <recommendedName>
        <fullName evidence="5">Alkyl transferase</fullName>
    </recommendedName>
</protein>